<keyword evidence="1" id="KW-0560">Oxidoreductase</keyword>
<sequence length="94" mass="10901">MSRDVLERILWSLSVDRFSKEKYREDPQKFLSRFPVDEEGVRMILEFDVKGMQEAGVNPMLTLGYWIEMSPDRRVSSYNRKLGSDSAHSASIKG</sequence>
<name>A0A1H4D022_9GAMM</name>
<dbReference type="AlphaFoldDB" id="A0A1H4D022"/>
<reference evidence="2" key="1">
    <citation type="submission" date="2016-10" db="EMBL/GenBank/DDBJ databases">
        <authorList>
            <person name="Varghese N."/>
            <person name="Submissions S."/>
        </authorList>
    </citation>
    <scope>NUCLEOTIDE SEQUENCE [LARGE SCALE GENOMIC DNA]</scope>
    <source>
        <strain evidence="2">DSM 11526</strain>
    </source>
</reference>
<dbReference type="InterPro" id="IPR036622">
    <property type="entry name" value="LigA_sf"/>
</dbReference>
<dbReference type="RefSeq" id="WP_091825734.1">
    <property type="nucleotide sequence ID" value="NZ_FNRJ01000005.1"/>
</dbReference>
<dbReference type="Proteomes" id="UP000242469">
    <property type="component" value="Unassembled WGS sequence"/>
</dbReference>
<evidence type="ECO:0000313" key="2">
    <source>
        <dbReference type="Proteomes" id="UP000242469"/>
    </source>
</evidence>
<keyword evidence="1" id="KW-0223">Dioxygenase</keyword>
<protein>
    <submittedName>
        <fullName evidence="1">Protocatechuate 4,5-dioxygenase, alpha chain</fullName>
    </submittedName>
</protein>
<dbReference type="OrthoDB" id="3478734at2"/>
<proteinExistence type="predicted"/>
<dbReference type="GO" id="GO:0051213">
    <property type="term" value="F:dioxygenase activity"/>
    <property type="evidence" value="ECO:0007669"/>
    <property type="project" value="UniProtKB-KW"/>
</dbReference>
<accession>A0A1H4D022</accession>
<gene>
    <name evidence="1" type="ORF">SAMN02745729_105233</name>
</gene>
<dbReference type="STRING" id="1122198.SAMN02745729_105233"/>
<evidence type="ECO:0000313" key="1">
    <source>
        <dbReference type="EMBL" id="SEA66105.1"/>
    </source>
</evidence>
<dbReference type="SUPFAM" id="SSF48076">
    <property type="entry name" value="LigA subunit of an aromatic-ring-opening dioxygenase LigAB"/>
    <property type="match status" value="1"/>
</dbReference>
<dbReference type="Gene3D" id="1.10.700.10">
    <property type="entry name" value="Dioxygenase LigAB, LigA subunit"/>
    <property type="match status" value="1"/>
</dbReference>
<organism evidence="1 2">
    <name type="scientific">Marinobacterium iners DSM 11526</name>
    <dbReference type="NCBI Taxonomy" id="1122198"/>
    <lineage>
        <taxon>Bacteria</taxon>
        <taxon>Pseudomonadati</taxon>
        <taxon>Pseudomonadota</taxon>
        <taxon>Gammaproteobacteria</taxon>
        <taxon>Oceanospirillales</taxon>
        <taxon>Oceanospirillaceae</taxon>
        <taxon>Marinobacterium</taxon>
    </lineage>
</organism>
<dbReference type="EMBL" id="FNRJ01000005">
    <property type="protein sequence ID" value="SEA66105.1"/>
    <property type="molecule type" value="Genomic_DNA"/>
</dbReference>
<keyword evidence="2" id="KW-1185">Reference proteome</keyword>